<evidence type="ECO:0000256" key="1">
    <source>
        <dbReference type="SAM" id="MobiDB-lite"/>
    </source>
</evidence>
<dbReference type="STRING" id="295068.MAQ5080_00054"/>
<name>A0A1A8T1Z5_9GAMM</name>
<dbReference type="Proteomes" id="UP000092627">
    <property type="component" value="Unassembled WGS sequence"/>
</dbReference>
<organism evidence="2 3">
    <name type="scientific">Marinomonas aquimarina</name>
    <dbReference type="NCBI Taxonomy" id="295068"/>
    <lineage>
        <taxon>Bacteria</taxon>
        <taxon>Pseudomonadati</taxon>
        <taxon>Pseudomonadota</taxon>
        <taxon>Gammaproteobacteria</taxon>
        <taxon>Oceanospirillales</taxon>
        <taxon>Oceanospirillaceae</taxon>
        <taxon>Marinomonas</taxon>
    </lineage>
</organism>
<dbReference type="EMBL" id="FLOC01000001">
    <property type="protein sequence ID" value="SBS24633.1"/>
    <property type="molecule type" value="Genomic_DNA"/>
</dbReference>
<keyword evidence="3" id="KW-1185">Reference proteome</keyword>
<protein>
    <submittedName>
        <fullName evidence="2">Uncharacterized protein</fullName>
    </submittedName>
</protein>
<feature type="region of interest" description="Disordered" evidence="1">
    <location>
        <begin position="1"/>
        <end position="22"/>
    </location>
</feature>
<reference evidence="2 3" key="1">
    <citation type="submission" date="2016-06" db="EMBL/GenBank/DDBJ databases">
        <authorList>
            <person name="Kjaerup R.B."/>
            <person name="Dalgaard T.S."/>
            <person name="Juul-Madsen H.R."/>
        </authorList>
    </citation>
    <scope>NUCLEOTIDE SEQUENCE [LARGE SCALE GENOMIC DNA]</scope>
    <source>
        <strain evidence="2 3">CECT 5080</strain>
    </source>
</reference>
<evidence type="ECO:0000313" key="3">
    <source>
        <dbReference type="Proteomes" id="UP000092627"/>
    </source>
</evidence>
<evidence type="ECO:0000313" key="2">
    <source>
        <dbReference type="EMBL" id="SBS24633.1"/>
    </source>
</evidence>
<dbReference type="OrthoDB" id="6107720at2"/>
<proteinExistence type="predicted"/>
<dbReference type="RefSeq" id="WP_067212557.1">
    <property type="nucleotide sequence ID" value="NZ_FLOC01000001.1"/>
</dbReference>
<gene>
    <name evidence="2" type="ORF">MAQ5080_00054</name>
</gene>
<dbReference type="AlphaFoldDB" id="A0A1A8T1Z5"/>
<accession>A0A1A8T1Z5</accession>
<sequence>MKDNIIPFPVASKARGDDTAVEQTVDTTSVKRLHELRHAFDEARKLWPLELSELPEQNRKQVASRKR</sequence>